<keyword evidence="2" id="KW-1133">Transmembrane helix</keyword>
<feature type="region of interest" description="Disordered" evidence="1">
    <location>
        <begin position="352"/>
        <end position="411"/>
    </location>
</feature>
<feature type="transmembrane region" description="Helical" evidence="2">
    <location>
        <begin position="264"/>
        <end position="283"/>
    </location>
</feature>
<feature type="region of interest" description="Disordered" evidence="1">
    <location>
        <begin position="320"/>
        <end position="340"/>
    </location>
</feature>
<keyword evidence="2" id="KW-0472">Membrane</keyword>
<dbReference type="OrthoDB" id="2384193at2759"/>
<feature type="compositionally biased region" description="Pro residues" evidence="1">
    <location>
        <begin position="358"/>
        <end position="370"/>
    </location>
</feature>
<evidence type="ECO:0000256" key="1">
    <source>
        <dbReference type="SAM" id="MobiDB-lite"/>
    </source>
</evidence>
<keyword evidence="4" id="KW-1185">Reference proteome</keyword>
<feature type="transmembrane region" description="Helical" evidence="2">
    <location>
        <begin position="49"/>
        <end position="71"/>
    </location>
</feature>
<dbReference type="AlphaFoldDB" id="A0A1X2GX46"/>
<dbReference type="Proteomes" id="UP000242146">
    <property type="component" value="Unassembled WGS sequence"/>
</dbReference>
<feature type="transmembrane region" description="Helical" evidence="2">
    <location>
        <begin position="225"/>
        <end position="244"/>
    </location>
</feature>
<keyword evidence="2" id="KW-0812">Transmembrane</keyword>
<evidence type="ECO:0000256" key="2">
    <source>
        <dbReference type="SAM" id="Phobius"/>
    </source>
</evidence>
<organism evidence="3 4">
    <name type="scientific">Hesseltinella vesiculosa</name>
    <dbReference type="NCBI Taxonomy" id="101127"/>
    <lineage>
        <taxon>Eukaryota</taxon>
        <taxon>Fungi</taxon>
        <taxon>Fungi incertae sedis</taxon>
        <taxon>Mucoromycota</taxon>
        <taxon>Mucoromycotina</taxon>
        <taxon>Mucoromycetes</taxon>
        <taxon>Mucorales</taxon>
        <taxon>Cunninghamellaceae</taxon>
        <taxon>Hesseltinella</taxon>
    </lineage>
</organism>
<dbReference type="STRING" id="101127.A0A1X2GX46"/>
<feature type="transmembrane region" description="Helical" evidence="2">
    <location>
        <begin position="148"/>
        <end position="167"/>
    </location>
</feature>
<protein>
    <submittedName>
        <fullName evidence="3">Uncharacterized protein</fullName>
    </submittedName>
</protein>
<accession>A0A1X2GX46</accession>
<feature type="transmembrane region" description="Helical" evidence="2">
    <location>
        <begin position="12"/>
        <end position="28"/>
    </location>
</feature>
<reference evidence="3 4" key="1">
    <citation type="submission" date="2016-07" db="EMBL/GenBank/DDBJ databases">
        <title>Pervasive Adenine N6-methylation of Active Genes in Fungi.</title>
        <authorList>
            <consortium name="DOE Joint Genome Institute"/>
            <person name="Mondo S.J."/>
            <person name="Dannebaum R.O."/>
            <person name="Kuo R.C."/>
            <person name="Labutti K."/>
            <person name="Haridas S."/>
            <person name="Kuo A."/>
            <person name="Salamov A."/>
            <person name="Ahrendt S.R."/>
            <person name="Lipzen A."/>
            <person name="Sullivan W."/>
            <person name="Andreopoulos W.B."/>
            <person name="Clum A."/>
            <person name="Lindquist E."/>
            <person name="Daum C."/>
            <person name="Ramamoorthy G.K."/>
            <person name="Gryganskyi A."/>
            <person name="Culley D."/>
            <person name="Magnuson J.K."/>
            <person name="James T.Y."/>
            <person name="O'Malley M.A."/>
            <person name="Stajich J.E."/>
            <person name="Spatafora J.W."/>
            <person name="Visel A."/>
            <person name="Grigoriev I.V."/>
        </authorList>
    </citation>
    <scope>NUCLEOTIDE SEQUENCE [LARGE SCALE GENOMIC DNA]</scope>
    <source>
        <strain evidence="3 4">NRRL 3301</strain>
    </source>
</reference>
<feature type="transmembrane region" description="Helical" evidence="2">
    <location>
        <begin position="105"/>
        <end position="128"/>
    </location>
</feature>
<evidence type="ECO:0000313" key="4">
    <source>
        <dbReference type="Proteomes" id="UP000242146"/>
    </source>
</evidence>
<feature type="compositionally biased region" description="Polar residues" evidence="1">
    <location>
        <begin position="320"/>
        <end position="329"/>
    </location>
</feature>
<gene>
    <name evidence="3" type="ORF">DM01DRAFT_1330790</name>
</gene>
<evidence type="ECO:0000313" key="3">
    <source>
        <dbReference type="EMBL" id="ORX62661.1"/>
    </source>
</evidence>
<name>A0A1X2GX46_9FUNG</name>
<feature type="transmembrane region" description="Helical" evidence="2">
    <location>
        <begin position="179"/>
        <end position="196"/>
    </location>
</feature>
<dbReference type="EMBL" id="MCGT01000001">
    <property type="protein sequence ID" value="ORX62661.1"/>
    <property type="molecule type" value="Genomic_DNA"/>
</dbReference>
<sequence length="411" mass="47275">MTHLSDFSYLERTFVYVYLGAYLIYSLAKYDRFESLRPSKIFSGELKSILTILLLLMTLIQATADVTVTYIKYTEGFTAPFGPAGPVMATPYVMWRYDLQMLSDGINYVQCVAFSIETSLFFLVQCFWNYLSNSIVKRGFMSSSEFRFYVVWALCSMALFPVLQWVYRNDELKREVIPQMAYSVETMITSIVGIRNNRRFRRLINSVQKKNAPAVILAKLSYFKIMNNFICLILFLYGSSFFILCVDGLTTKTIAANKFASDVVISNANICVVFYYLLFIMTFHPRRQFNTNTNNDASSFKPSSTGEDVEMNQSRFSQRVNNFIDQRQPNPEPRMNDPVYMRPMTPEELVEEEVHAYSPPPQPSSPPPLRQHPREIAIHDPYSAQPVTFSVINPHGKSSPANVPHFDQGYQ</sequence>
<proteinExistence type="predicted"/>
<comment type="caution">
    <text evidence="3">The sequence shown here is derived from an EMBL/GenBank/DDBJ whole genome shotgun (WGS) entry which is preliminary data.</text>
</comment>